<feature type="region of interest" description="Disordered" evidence="1">
    <location>
        <begin position="1"/>
        <end position="75"/>
    </location>
</feature>
<evidence type="ECO:0000313" key="3">
    <source>
        <dbReference type="Proteomes" id="UP001320245"/>
    </source>
</evidence>
<feature type="compositionally biased region" description="Acidic residues" evidence="1">
    <location>
        <begin position="123"/>
        <end position="135"/>
    </location>
</feature>
<protein>
    <submittedName>
        <fullName evidence="2">Uncharacterized protein</fullName>
    </submittedName>
</protein>
<name>A0AAN9U3E8_9PEZI</name>
<keyword evidence="3" id="KW-1185">Reference proteome</keyword>
<feature type="compositionally biased region" description="Basic and acidic residues" evidence="1">
    <location>
        <begin position="13"/>
        <end position="24"/>
    </location>
</feature>
<feature type="compositionally biased region" description="Acidic residues" evidence="1">
    <location>
        <begin position="195"/>
        <end position="204"/>
    </location>
</feature>
<accession>A0AAN9U3E8</accession>
<evidence type="ECO:0000256" key="1">
    <source>
        <dbReference type="SAM" id="MobiDB-lite"/>
    </source>
</evidence>
<gene>
    <name evidence="2" type="ORF">SLS53_007104</name>
</gene>
<comment type="caution">
    <text evidence="2">The sequence shown here is derived from an EMBL/GenBank/DDBJ whole genome shotgun (WGS) entry which is preliminary data.</text>
</comment>
<feature type="region of interest" description="Disordered" evidence="1">
    <location>
        <begin position="94"/>
        <end position="210"/>
    </location>
</feature>
<dbReference type="Proteomes" id="UP001320245">
    <property type="component" value="Unassembled WGS sequence"/>
</dbReference>
<sequence length="662" mass="72969">MSFFQGNFISRPFESRDALPEENRLTYNPPPNWRPVSRDSSNGFSSCSGRSDGFDRSPSINDDCSSSRESSPGLEVIYNPDLSYRKEAAFQFREASGAPSAGQPVTDKTNSTPSFLPISDAFSPDDDEVDDELWDELMGISRNEGDEPQSSNDTSAADAGYPQPDGNEEEDELLAIMTKSLEKELAETQNAEQPPAEEEEEDDMLAMMTASLEKELAETRTAEQVAAESEEAESARKKAVLEEQLRVAAEKAALAAQFDDLHKPTERQSGATTTAPRVAQRACLKNKMSGVDQGLAFKGSPKALDRHARRMAAVKKARKAKLKPIAKTITEPTSMPVPPRRYHLAEILDWGLLTARMTLTTNLNVRTCYKSLGLDPDRGQKLSNQLRDYLRTPGNSVNISREDINTQRSKVIIAQLAHKLLCDKRWGQEYFNRPHVERGYSGAKFETDSTYILLEFSKLLYKIVKAEERRKKAHLKSQEKKDEKNAAEHPVVSDFAYAPSGITTPRDLLQGAVPRPVPMQPVLMRPPAIAEPVSARPLLARPIVTQSAYVPSVPVQSVPVQSARVPPKPMRHVSASGRAPALDYNAFMSAAVQSVPVQSGRIPPMPAQHVSAPGRGPVLDYKAFMSVPVQAAQSNPVQHVSAPGRRPVMDYNAFMAIYGRKS</sequence>
<proteinExistence type="predicted"/>
<feature type="compositionally biased region" description="Low complexity" evidence="1">
    <location>
        <begin position="38"/>
        <end position="51"/>
    </location>
</feature>
<dbReference type="AlphaFoldDB" id="A0AAN9U3E8"/>
<organism evidence="2 3">
    <name type="scientific">Cytospora paraplurivora</name>
    <dbReference type="NCBI Taxonomy" id="2898453"/>
    <lineage>
        <taxon>Eukaryota</taxon>
        <taxon>Fungi</taxon>
        <taxon>Dikarya</taxon>
        <taxon>Ascomycota</taxon>
        <taxon>Pezizomycotina</taxon>
        <taxon>Sordariomycetes</taxon>
        <taxon>Sordariomycetidae</taxon>
        <taxon>Diaporthales</taxon>
        <taxon>Cytosporaceae</taxon>
        <taxon>Cytospora</taxon>
    </lineage>
</organism>
<feature type="compositionally biased region" description="Polar residues" evidence="1">
    <location>
        <begin position="58"/>
        <end position="70"/>
    </location>
</feature>
<dbReference type="EMBL" id="JAJSPL020000034">
    <property type="protein sequence ID" value="KAK7736269.1"/>
    <property type="molecule type" value="Genomic_DNA"/>
</dbReference>
<evidence type="ECO:0000313" key="2">
    <source>
        <dbReference type="EMBL" id="KAK7736269.1"/>
    </source>
</evidence>
<reference evidence="2 3" key="1">
    <citation type="journal article" date="2023" name="PLoS ONE">
        <title>Cytospora paraplurivora sp. nov. isolated from orchards with fruit tree decline syndrome in Ontario, Canada.</title>
        <authorList>
            <person name="Ilyukhin E."/>
            <person name="Nguyen H.D.T."/>
            <person name="Castle A.J."/>
            <person name="Ellouze W."/>
        </authorList>
    </citation>
    <scope>NUCLEOTIDE SEQUENCE [LARGE SCALE GENOMIC DNA]</scope>
    <source>
        <strain evidence="2 3">FDS-564</strain>
    </source>
</reference>